<comment type="function">
    <text evidence="6">Responsible for synthesis of pseudouridine from uracil.</text>
</comment>
<accession>A0A5Q4VDG7</accession>
<dbReference type="FunFam" id="3.30.2350.10:FF:000006">
    <property type="entry name" value="Pseudouridine synthase"/>
    <property type="match status" value="1"/>
</dbReference>
<dbReference type="SMART" id="SM00363">
    <property type="entry name" value="S4"/>
    <property type="match status" value="1"/>
</dbReference>
<dbReference type="GO" id="GO:0000455">
    <property type="term" value="P:enzyme-directed rRNA pseudouridine synthesis"/>
    <property type="evidence" value="ECO:0007669"/>
    <property type="project" value="UniProtKB-ARBA"/>
</dbReference>
<keyword evidence="9" id="KW-1185">Reference proteome</keyword>
<dbReference type="EMBL" id="VDMB01000007">
    <property type="protein sequence ID" value="TYT74998.1"/>
    <property type="molecule type" value="Genomic_DNA"/>
</dbReference>
<dbReference type="GO" id="GO:0120159">
    <property type="term" value="F:rRNA pseudouridine synthase activity"/>
    <property type="evidence" value="ECO:0007669"/>
    <property type="project" value="UniProtKB-ARBA"/>
</dbReference>
<dbReference type="OrthoDB" id="128480at2"/>
<evidence type="ECO:0000256" key="3">
    <source>
        <dbReference type="ARBA" id="ARBA00023235"/>
    </source>
</evidence>
<dbReference type="PROSITE" id="PS01129">
    <property type="entry name" value="PSI_RLU"/>
    <property type="match status" value="1"/>
</dbReference>
<dbReference type="PANTHER" id="PTHR21600">
    <property type="entry name" value="MITOCHONDRIAL RNA PSEUDOURIDINE SYNTHASE"/>
    <property type="match status" value="1"/>
</dbReference>
<dbReference type="Pfam" id="PF01479">
    <property type="entry name" value="S4"/>
    <property type="match status" value="1"/>
</dbReference>
<evidence type="ECO:0000313" key="8">
    <source>
        <dbReference type="EMBL" id="TYT74998.1"/>
    </source>
</evidence>
<dbReference type="CDD" id="cd02869">
    <property type="entry name" value="PseudoU_synth_RluA_like"/>
    <property type="match status" value="1"/>
</dbReference>
<dbReference type="Gene3D" id="3.10.290.10">
    <property type="entry name" value="RNA-binding S4 domain"/>
    <property type="match status" value="1"/>
</dbReference>
<organism evidence="8 9">
    <name type="scientific">Desulfobotulus mexicanus</name>
    <dbReference type="NCBI Taxonomy" id="2586642"/>
    <lineage>
        <taxon>Bacteria</taxon>
        <taxon>Pseudomonadati</taxon>
        <taxon>Thermodesulfobacteriota</taxon>
        <taxon>Desulfobacteria</taxon>
        <taxon>Desulfobacterales</taxon>
        <taxon>Desulfobacteraceae</taxon>
        <taxon>Desulfobotulus</taxon>
    </lineage>
</organism>
<sequence length="333" mass="37017">MKNENAGVFCCEVSDAHDGKRLDVFLAESIASLSRSLAARQVKDGFFLVDEKTVRPSLKLRRGQQVMGRIPDMRPSSLCAQNIALDILYEDTDILVLNKAAGMVVHPAPGHSDGTLVNALLHHCPDLGGIGGEARPGIVHRLDKDTSGVMVVAKHQLSHERLVSMFHDRKTEKYYEALVWGNVAGDEGCMDASIGRHPVDRKKMAAHVSGGRQALSLWCVMSRYQGLTRLRLNIKTGRTHQIRVHCSHAGHPIVGDALYGYRKPGERVKDSRMRAELMKVDRQMLHARFLRFAHPATDAPMAFEAPLPEDMKNLLVCLKPWCTEEREDNGGSF</sequence>
<protein>
    <recommendedName>
        <fullName evidence="6">Pseudouridine synthase</fullName>
        <ecNumber evidence="6">5.4.99.-</ecNumber>
    </recommendedName>
</protein>
<comment type="catalytic activity">
    <reaction evidence="6">
        <text>a uridine in RNA = a pseudouridine in RNA</text>
        <dbReference type="Rhea" id="RHEA:48348"/>
        <dbReference type="Rhea" id="RHEA-COMP:12068"/>
        <dbReference type="Rhea" id="RHEA-COMP:12069"/>
        <dbReference type="ChEBI" id="CHEBI:65314"/>
        <dbReference type="ChEBI" id="CHEBI:65315"/>
    </reaction>
</comment>
<dbReference type="PROSITE" id="PS50889">
    <property type="entry name" value="S4"/>
    <property type="match status" value="1"/>
</dbReference>
<dbReference type="PANTHER" id="PTHR21600:SF44">
    <property type="entry name" value="RIBOSOMAL LARGE SUBUNIT PSEUDOURIDINE SYNTHASE D"/>
    <property type="match status" value="1"/>
</dbReference>
<dbReference type="Gene3D" id="3.30.2350.10">
    <property type="entry name" value="Pseudouridine synthase"/>
    <property type="match status" value="1"/>
</dbReference>
<comment type="similarity">
    <text evidence="1 6">Belongs to the pseudouridine synthase RluA family.</text>
</comment>
<dbReference type="SUPFAM" id="SSF55120">
    <property type="entry name" value="Pseudouridine synthase"/>
    <property type="match status" value="1"/>
</dbReference>
<dbReference type="NCBIfam" id="TIGR00005">
    <property type="entry name" value="rluA_subfam"/>
    <property type="match status" value="1"/>
</dbReference>
<dbReference type="InterPro" id="IPR002942">
    <property type="entry name" value="S4_RNA-bd"/>
</dbReference>
<evidence type="ECO:0000259" key="7">
    <source>
        <dbReference type="SMART" id="SM00363"/>
    </source>
</evidence>
<dbReference type="CDD" id="cd00165">
    <property type="entry name" value="S4"/>
    <property type="match status" value="1"/>
</dbReference>
<dbReference type="AlphaFoldDB" id="A0A5Q4VDG7"/>
<evidence type="ECO:0000256" key="4">
    <source>
        <dbReference type="PIRSR" id="PIRSR606225-1"/>
    </source>
</evidence>
<evidence type="ECO:0000313" key="9">
    <source>
        <dbReference type="Proteomes" id="UP000321899"/>
    </source>
</evidence>
<dbReference type="InterPro" id="IPR006225">
    <property type="entry name" value="PsdUridine_synth_RluC/D"/>
</dbReference>
<name>A0A5Q4VDG7_9BACT</name>
<gene>
    <name evidence="8" type="ORF">FIM25_07110</name>
</gene>
<dbReference type="GO" id="GO:0003723">
    <property type="term" value="F:RNA binding"/>
    <property type="evidence" value="ECO:0007669"/>
    <property type="project" value="UniProtKB-KW"/>
</dbReference>
<keyword evidence="3 6" id="KW-0413">Isomerase</keyword>
<evidence type="ECO:0000256" key="2">
    <source>
        <dbReference type="ARBA" id="ARBA00022884"/>
    </source>
</evidence>
<feature type="active site" evidence="4">
    <location>
        <position position="143"/>
    </location>
</feature>
<proteinExistence type="inferred from homology"/>
<dbReference type="InterPro" id="IPR006145">
    <property type="entry name" value="PsdUridine_synth_RsuA/RluA"/>
</dbReference>
<dbReference type="SUPFAM" id="SSF55174">
    <property type="entry name" value="Alpha-L RNA-binding motif"/>
    <property type="match status" value="1"/>
</dbReference>
<dbReference type="InterPro" id="IPR006224">
    <property type="entry name" value="PsdUridine_synth_RluA-like_CS"/>
</dbReference>
<dbReference type="InterPro" id="IPR020103">
    <property type="entry name" value="PsdUridine_synth_cat_dom_sf"/>
</dbReference>
<evidence type="ECO:0000256" key="6">
    <source>
        <dbReference type="RuleBase" id="RU362028"/>
    </source>
</evidence>
<evidence type="ECO:0000256" key="1">
    <source>
        <dbReference type="ARBA" id="ARBA00010876"/>
    </source>
</evidence>
<dbReference type="EC" id="5.4.99.-" evidence="6"/>
<evidence type="ECO:0000256" key="5">
    <source>
        <dbReference type="PROSITE-ProRule" id="PRU00182"/>
    </source>
</evidence>
<dbReference type="InterPro" id="IPR050188">
    <property type="entry name" value="RluA_PseudoU_synthase"/>
</dbReference>
<keyword evidence="2 5" id="KW-0694">RNA-binding</keyword>
<dbReference type="InterPro" id="IPR036986">
    <property type="entry name" value="S4_RNA-bd_sf"/>
</dbReference>
<dbReference type="Proteomes" id="UP000321899">
    <property type="component" value="Unassembled WGS sequence"/>
</dbReference>
<feature type="domain" description="RNA-binding S4" evidence="7">
    <location>
        <begin position="20"/>
        <end position="84"/>
    </location>
</feature>
<dbReference type="Pfam" id="PF00849">
    <property type="entry name" value="PseudoU_synth_2"/>
    <property type="match status" value="1"/>
</dbReference>
<reference evidence="8 9" key="1">
    <citation type="submission" date="2019-06" db="EMBL/GenBank/DDBJ databases">
        <title>Desulfobotulus mexicanus sp. nov., a novel sulfate-reducing bacterium isolated from the sediment of an alkaline crater lake in Mexico.</title>
        <authorList>
            <person name="Hirschler-Rea A."/>
        </authorList>
    </citation>
    <scope>NUCLEOTIDE SEQUENCE [LARGE SCALE GENOMIC DNA]</scope>
    <source>
        <strain evidence="8 9">PAR22N</strain>
    </source>
</reference>
<comment type="caution">
    <text evidence="8">The sequence shown here is derived from an EMBL/GenBank/DDBJ whole genome shotgun (WGS) entry which is preliminary data.</text>
</comment>